<accession>A0ABD1UQ53</accession>
<keyword evidence="11" id="KW-1185">Reference proteome</keyword>
<dbReference type="InterPro" id="IPR000330">
    <property type="entry name" value="SNF2_N"/>
</dbReference>
<proteinExistence type="predicted"/>
<dbReference type="EMBL" id="JBFOLK010000003">
    <property type="protein sequence ID" value="KAL2526685.1"/>
    <property type="molecule type" value="Genomic_DNA"/>
</dbReference>
<dbReference type="InterPro" id="IPR014001">
    <property type="entry name" value="Helicase_ATP-bd"/>
</dbReference>
<dbReference type="GO" id="GO:0005524">
    <property type="term" value="F:ATP binding"/>
    <property type="evidence" value="ECO:0007669"/>
    <property type="project" value="UniProtKB-KW"/>
</dbReference>
<dbReference type="CDD" id="cd00303">
    <property type="entry name" value="retropepsin_like"/>
    <property type="match status" value="1"/>
</dbReference>
<dbReference type="InterPro" id="IPR044567">
    <property type="entry name" value="CLSY/DRD1"/>
</dbReference>
<evidence type="ECO:0000313" key="10">
    <source>
        <dbReference type="EMBL" id="KAL2526685.1"/>
    </source>
</evidence>
<feature type="domain" description="Helicase ATP-binding" evidence="8">
    <location>
        <begin position="1092"/>
        <end position="1292"/>
    </location>
</feature>
<keyword evidence="5" id="KW-0067">ATP-binding</keyword>
<dbReference type="Gene3D" id="3.40.50.10810">
    <property type="entry name" value="Tandem AAA-ATPase domain"/>
    <property type="match status" value="1"/>
</dbReference>
<evidence type="ECO:0000256" key="2">
    <source>
        <dbReference type="ARBA" id="ARBA00022741"/>
    </source>
</evidence>
<dbReference type="PROSITE" id="PS51192">
    <property type="entry name" value="HELICASE_ATP_BIND_1"/>
    <property type="match status" value="1"/>
</dbReference>
<keyword evidence="4" id="KW-0347">Helicase</keyword>
<gene>
    <name evidence="10" type="ORF">Adt_11739</name>
</gene>
<dbReference type="InterPro" id="IPR001650">
    <property type="entry name" value="Helicase_C-like"/>
</dbReference>
<feature type="domain" description="Helicase C-terminal" evidence="9">
    <location>
        <begin position="1456"/>
        <end position="1614"/>
    </location>
</feature>
<dbReference type="Pfam" id="PF00271">
    <property type="entry name" value="Helicase_C"/>
    <property type="match status" value="1"/>
</dbReference>
<sequence length="1657" mass="189899">MGQLAKMLTERQPGTWPSNTEVNPKEQVNAITKRSEVELPEIHVTRPGVHKGTSSSKERDTTSDKAVEKEKKDSLPEYIPPPAYVPPIPFPQRLRKHKLDKQFEKFLDVFKKLQINIPFADALAQMPSYAKFMKEILSNKRKLEEHETVMLTEECSAILQNKLPPKLKDPGSFSIPCTVGSSFFEKALCDLGASINLMPYSIFRQLGLGEAKPTTISLQLADRSVKHPRGVVEDILVKVDKFIFPADFIILDMGEDRDVPLILGRPFLATGRALIDVQKGQLVLRLNEEQVTFNVFKAIQYPSSSDSCFQIDIIDHEATNTFTVENPSNPWEACIMHSQDENSNSLALQYPSFASVLHFDGKNLFPEPIFSPAFDFLNWDSLAMMKRKQLHQYKHPFDPHPFEAFWCGSWKSVERLRISGGDITVHIDNNGVVTEEDIHMSHLRIKSRKATCHDCTSFLRPGVEICVFSIPQHSKHSAEEKKEPVWIDAKIRSIERKPHDITCTCQFYVSLYINQGPGLMVDKKLGKEICTVNIDQISVLQKLELMPCETQYYRWGSSEDIFSLQQYKLFNGKFSADLTWLLVASILKQTAFDVRSIQNHVVYEIWDSNHDTDQVNPHNHSYAVNFKVENEILNPIIIQYVPACLEADPDGQEILPLTYYDLMELRRSKRRNVQPERYIGCDDPYEIEVTRLGERKTYTWEYDEMPLALSVQADNEYQKHGDAYRICSDKRVLNENNLLCAGNFKSGESKHPRQQSVTRDKRAQENQLAIIPLHPSAEANSVLQEENPQFENSEDQSKEIGEFLSKFYGNGSPTFHRKKISDSDFMEVGSSRKGTSYKKQHTKRNNFNLKRDCFYVRESIYDVRSFKKGSVSAQVCREMIKRCMENIDATLKNEQKQPPVVDQWKEFQTAKSSNKKERDEKPSTNNDEEMSEIDMLWKEMELALASWYLLDNIEDSHVQSATEVKKSGKNGDKVCQHDYRLNEQIGTVCRLCGFVDTEIKDVLPPFSASINLSSNKEQKTEEDSENKRGEDGDVAKFSIPAPSSAPSTEGEGEGNVWALIPDLGSKLRAHQKRAFEFLWRNIAGSLIPARMEKKQKKRGGCVISHSPGAGKTLLIIAFLVSYLKLFPGSRPLVLAPKTTLYTWYKEIIKWEVPIPVYQIHGGQTYKYEVLKQRMKLAPGLPRNQDVMHVVDCLEKMQRWLSHPSVLLMGYTSFLTLTREDSNYAHRKYMAQLLKQCPGILILDEGHNPRSTKSRLRKALMKVNTGLRVLLSGTLFQNNFGEYFNTLLLARPRFVNEVLKELDPKYKKRKKDKLTRFSLENRARKLLIDKISKKIDSNVEGERLQVLKTLKKLTGKFIDVHEGGTSDNLPGLQCYTLMMKSTSLQQELLVKLQHNRPVYKGFPLELELLITLGAIHPWLIRTTACSGQYFSPEELEDLEKYKFDMKSGSKVRFVMSLLPRCLLRKEKLLIFCHNIAPINLFIQIFERFYGWRKGREVLVLQGDIELFERGRVMDKFEEPGGPSKVMLASITACAEGISLTAASRVILLDSEWNPSKSKQAIARAFRPGQSKVVYVYQLLATGTLEEEKHGRTTWKEWVSSMIFSEEHVDDPSKWQAPKIEDELLREIVEEDRAALFHRIMKNEKASNMIGAKDILEKM</sequence>
<dbReference type="GO" id="GO:0016787">
    <property type="term" value="F:hydrolase activity"/>
    <property type="evidence" value="ECO:0007669"/>
    <property type="project" value="UniProtKB-KW"/>
</dbReference>
<organism evidence="10 11">
    <name type="scientific">Abeliophyllum distichum</name>
    <dbReference type="NCBI Taxonomy" id="126358"/>
    <lineage>
        <taxon>Eukaryota</taxon>
        <taxon>Viridiplantae</taxon>
        <taxon>Streptophyta</taxon>
        <taxon>Embryophyta</taxon>
        <taxon>Tracheophyta</taxon>
        <taxon>Spermatophyta</taxon>
        <taxon>Magnoliopsida</taxon>
        <taxon>eudicotyledons</taxon>
        <taxon>Gunneridae</taxon>
        <taxon>Pentapetalae</taxon>
        <taxon>asterids</taxon>
        <taxon>lamiids</taxon>
        <taxon>Lamiales</taxon>
        <taxon>Oleaceae</taxon>
        <taxon>Forsythieae</taxon>
        <taxon>Abeliophyllum</taxon>
    </lineage>
</organism>
<dbReference type="InterPro" id="IPR038718">
    <property type="entry name" value="SNF2-like_sf"/>
</dbReference>
<feature type="region of interest" description="Disordered" evidence="7">
    <location>
        <begin position="1013"/>
        <end position="1053"/>
    </location>
</feature>
<evidence type="ECO:0000256" key="7">
    <source>
        <dbReference type="SAM" id="MobiDB-lite"/>
    </source>
</evidence>
<evidence type="ECO:0000256" key="5">
    <source>
        <dbReference type="ARBA" id="ARBA00022840"/>
    </source>
</evidence>
<evidence type="ECO:0000259" key="8">
    <source>
        <dbReference type="PROSITE" id="PS51192"/>
    </source>
</evidence>
<comment type="subcellular location">
    <subcellularLocation>
        <location evidence="1">Nucleus</location>
    </subcellularLocation>
</comment>
<dbReference type="Gene3D" id="3.40.50.300">
    <property type="entry name" value="P-loop containing nucleotide triphosphate hydrolases"/>
    <property type="match status" value="1"/>
</dbReference>
<dbReference type="GO" id="GO:0004386">
    <property type="term" value="F:helicase activity"/>
    <property type="evidence" value="ECO:0007669"/>
    <property type="project" value="UniProtKB-KW"/>
</dbReference>
<name>A0ABD1UQ53_9LAMI</name>
<evidence type="ECO:0000256" key="1">
    <source>
        <dbReference type="ARBA" id="ARBA00004123"/>
    </source>
</evidence>
<feature type="compositionally biased region" description="Basic and acidic residues" evidence="7">
    <location>
        <begin position="1016"/>
        <end position="1034"/>
    </location>
</feature>
<evidence type="ECO:0000256" key="6">
    <source>
        <dbReference type="ARBA" id="ARBA00023242"/>
    </source>
</evidence>
<dbReference type="GO" id="GO:0005634">
    <property type="term" value="C:nucleus"/>
    <property type="evidence" value="ECO:0007669"/>
    <property type="project" value="UniProtKB-SubCell"/>
</dbReference>
<keyword evidence="6" id="KW-0539">Nucleus</keyword>
<dbReference type="CDD" id="cd18793">
    <property type="entry name" value="SF2_C_SNF"/>
    <property type="match status" value="1"/>
</dbReference>
<feature type="compositionally biased region" description="Basic and acidic residues" evidence="7">
    <location>
        <begin position="56"/>
        <end position="75"/>
    </location>
</feature>
<dbReference type="Gene3D" id="2.40.70.10">
    <property type="entry name" value="Acid Proteases"/>
    <property type="match status" value="1"/>
</dbReference>
<feature type="compositionally biased region" description="Basic and acidic residues" evidence="7">
    <location>
        <begin position="33"/>
        <end position="44"/>
    </location>
</feature>
<dbReference type="InterPro" id="IPR049730">
    <property type="entry name" value="SNF2/RAD54-like_C"/>
</dbReference>
<dbReference type="Pfam" id="PF00176">
    <property type="entry name" value="SNF2-rel_dom"/>
    <property type="match status" value="1"/>
</dbReference>
<dbReference type="SMART" id="SM00490">
    <property type="entry name" value="HELICc"/>
    <property type="match status" value="1"/>
</dbReference>
<dbReference type="PANTHER" id="PTHR45821:SF2">
    <property type="entry name" value="SNF2 DOMAIN-CONTAINING PROTEIN CLASSY 2"/>
    <property type="match status" value="1"/>
</dbReference>
<dbReference type="SMART" id="SM00487">
    <property type="entry name" value="DEXDc"/>
    <property type="match status" value="1"/>
</dbReference>
<evidence type="ECO:0000256" key="3">
    <source>
        <dbReference type="ARBA" id="ARBA00022801"/>
    </source>
</evidence>
<dbReference type="InterPro" id="IPR027417">
    <property type="entry name" value="P-loop_NTPase"/>
</dbReference>
<dbReference type="PROSITE" id="PS51194">
    <property type="entry name" value="HELICASE_CTER"/>
    <property type="match status" value="1"/>
</dbReference>
<protein>
    <submittedName>
        <fullName evidence="10">SNF2 domain-containing protein CLASSY 2</fullName>
    </submittedName>
</protein>
<dbReference type="Proteomes" id="UP001604336">
    <property type="component" value="Unassembled WGS sequence"/>
</dbReference>
<comment type="caution">
    <text evidence="10">The sequence shown here is derived from an EMBL/GenBank/DDBJ whole genome shotgun (WGS) entry which is preliminary data.</text>
</comment>
<evidence type="ECO:0000259" key="9">
    <source>
        <dbReference type="PROSITE" id="PS51194"/>
    </source>
</evidence>
<dbReference type="PANTHER" id="PTHR45821">
    <property type="entry name" value="SNF2 DOMAIN-CONTAINING PROTEIN CLASSY 2-RELATED"/>
    <property type="match status" value="1"/>
</dbReference>
<evidence type="ECO:0000313" key="11">
    <source>
        <dbReference type="Proteomes" id="UP001604336"/>
    </source>
</evidence>
<keyword evidence="2" id="KW-0547">Nucleotide-binding</keyword>
<feature type="region of interest" description="Disordered" evidence="7">
    <location>
        <begin position="907"/>
        <end position="930"/>
    </location>
</feature>
<dbReference type="InterPro" id="IPR021109">
    <property type="entry name" value="Peptidase_aspartic_dom_sf"/>
</dbReference>
<feature type="region of interest" description="Disordered" evidence="7">
    <location>
        <begin position="1"/>
        <end position="82"/>
    </location>
</feature>
<keyword evidence="3" id="KW-0378">Hydrolase</keyword>
<evidence type="ECO:0000256" key="4">
    <source>
        <dbReference type="ARBA" id="ARBA00022806"/>
    </source>
</evidence>
<dbReference type="SUPFAM" id="SSF52540">
    <property type="entry name" value="P-loop containing nucleoside triphosphate hydrolases"/>
    <property type="match status" value="2"/>
</dbReference>
<reference evidence="11" key="1">
    <citation type="submission" date="2024-07" db="EMBL/GenBank/DDBJ databases">
        <title>Two chromosome-level genome assemblies of Korean endemic species Abeliophyllum distichum and Forsythia ovata (Oleaceae).</title>
        <authorList>
            <person name="Jang H."/>
        </authorList>
    </citation>
    <scope>NUCLEOTIDE SEQUENCE [LARGE SCALE GENOMIC DNA]</scope>
</reference>